<dbReference type="AlphaFoldDB" id="A0A067SYK8"/>
<dbReference type="HOGENOM" id="CLU_396403_0_0_1"/>
<feature type="domain" description="N-terminal Ras-GEF" evidence="5">
    <location>
        <begin position="250"/>
        <end position="393"/>
    </location>
</feature>
<keyword evidence="1 2" id="KW-0344">Guanine-nucleotide releasing factor</keyword>
<dbReference type="GO" id="GO:0007265">
    <property type="term" value="P:Ras protein signal transduction"/>
    <property type="evidence" value="ECO:0007669"/>
    <property type="project" value="TreeGrafter"/>
</dbReference>
<dbReference type="InterPro" id="IPR008937">
    <property type="entry name" value="Ras-like_GEF"/>
</dbReference>
<feature type="region of interest" description="Disordered" evidence="3">
    <location>
        <begin position="658"/>
        <end position="687"/>
    </location>
</feature>
<evidence type="ECO:0000256" key="2">
    <source>
        <dbReference type="PROSITE-ProRule" id="PRU00168"/>
    </source>
</evidence>
<dbReference type="GO" id="GO:0005886">
    <property type="term" value="C:plasma membrane"/>
    <property type="evidence" value="ECO:0007669"/>
    <property type="project" value="TreeGrafter"/>
</dbReference>
<dbReference type="InterPro" id="IPR036964">
    <property type="entry name" value="RASGEF_cat_dom_sf"/>
</dbReference>
<accession>A0A067SYK8</accession>
<gene>
    <name evidence="6" type="ORF">GALMADRAFT_142523</name>
</gene>
<dbReference type="PANTHER" id="PTHR23113:SF99">
    <property type="entry name" value="RASGEF DOMAIN-CONTAINING PROTEIN"/>
    <property type="match status" value="1"/>
</dbReference>
<dbReference type="InterPro" id="IPR000651">
    <property type="entry name" value="Ras-like_Gua-exchang_fac_N"/>
</dbReference>
<dbReference type="PROSITE" id="PS50212">
    <property type="entry name" value="RASGEF_NTER"/>
    <property type="match status" value="1"/>
</dbReference>
<dbReference type="InterPro" id="IPR001895">
    <property type="entry name" value="RASGEF_cat_dom"/>
</dbReference>
<evidence type="ECO:0000259" key="5">
    <source>
        <dbReference type="PROSITE" id="PS50212"/>
    </source>
</evidence>
<dbReference type="STRING" id="685588.A0A067SYK8"/>
<dbReference type="Proteomes" id="UP000027222">
    <property type="component" value="Unassembled WGS sequence"/>
</dbReference>
<dbReference type="GO" id="GO:0005085">
    <property type="term" value="F:guanyl-nucleotide exchange factor activity"/>
    <property type="evidence" value="ECO:0007669"/>
    <property type="project" value="UniProtKB-KW"/>
</dbReference>
<name>A0A067SYK8_GALM3</name>
<sequence>MNLPDLIAQPGQRESDDVMSASIKLVELTYNGIQNLEVYKQRCKDMNERLEKVRVYSANSLVGLEEIRFGEITEEIEHIVVRIHHNVQERASWNLIRSFMHQDRHIRGVDRLYRDIETAMIRLKQNMALAFTEPTSKRISNLCRAKAEIRGFLLKVVNSMDEVKTIQNVLSSYDLPAVERMIDGLQKKIIERSLLPSEKELFKAAVKILHQEIKNFNASLGIGVQVSNSITDLSSLKVTAFDTPVIVNVINGKVSTGTLEGLVYHLITNFNSHSTIEYQDVLLSTCADFSTPVDLFAVVSHWFHEAETGKHPKDRVALQYKYIIRNVHVVPLTYLPSSIFMVVKYWLSHRYLQVDQELLGQMKDFCESAVRIMSSTTMMDKARDLLRLIEIRAQKDNLSRAGLAPSRNLLLRSGIKPFDLAVAFTLLEADNYKLLVPADYIVHLGGHYDRSNNVEVALRINDKIMLYVKDDLMRCDSVEHRTDALKLYIDTAQECLKLRNFSSLAAIVTALYSAPIEQLWLINSALPHRLQSKLNTLQDIVDPFSDHRGYRQALNKVGSSERHCCVPWLAVHLKDLNRILQRHPRTEEVDGWLLINFQRYWEFTDCVKEVMGYRPPDLEHCRQQDQLDFVESQLRNLKVLGTSDDHLVVQSRSLDPQETLDHEIRSSRTKTGQRRAEEQNGDQQSEQAVSIVTEYSIASSRTASTDYGLYYTRWALSQESMTPE</sequence>
<dbReference type="PROSITE" id="PS50009">
    <property type="entry name" value="RASGEF_CAT"/>
    <property type="match status" value="1"/>
</dbReference>
<dbReference type="InterPro" id="IPR023578">
    <property type="entry name" value="Ras_GEF_dom_sf"/>
</dbReference>
<dbReference type="OrthoDB" id="4062651at2759"/>
<evidence type="ECO:0000256" key="1">
    <source>
        <dbReference type="ARBA" id="ARBA00022658"/>
    </source>
</evidence>
<evidence type="ECO:0008006" key="8">
    <source>
        <dbReference type="Google" id="ProtNLM"/>
    </source>
</evidence>
<dbReference type="SUPFAM" id="SSF48366">
    <property type="entry name" value="Ras GEF"/>
    <property type="match status" value="1"/>
</dbReference>
<dbReference type="Pfam" id="PF00617">
    <property type="entry name" value="RasGEF"/>
    <property type="match status" value="1"/>
</dbReference>
<proteinExistence type="predicted"/>
<evidence type="ECO:0000259" key="4">
    <source>
        <dbReference type="PROSITE" id="PS50009"/>
    </source>
</evidence>
<protein>
    <recommendedName>
        <fullName evidence="8">Ras-GEF domain-containing protein</fullName>
    </recommendedName>
</protein>
<evidence type="ECO:0000313" key="6">
    <source>
        <dbReference type="EMBL" id="KDR72789.1"/>
    </source>
</evidence>
<evidence type="ECO:0000256" key="3">
    <source>
        <dbReference type="SAM" id="MobiDB-lite"/>
    </source>
</evidence>
<evidence type="ECO:0000313" key="7">
    <source>
        <dbReference type="Proteomes" id="UP000027222"/>
    </source>
</evidence>
<dbReference type="SMART" id="SM00147">
    <property type="entry name" value="RasGEF"/>
    <property type="match status" value="1"/>
</dbReference>
<dbReference type="Gene3D" id="1.10.840.10">
    <property type="entry name" value="Ras guanine-nucleotide exchange factors catalytic domain"/>
    <property type="match status" value="1"/>
</dbReference>
<keyword evidence="7" id="KW-1185">Reference proteome</keyword>
<feature type="domain" description="Ras-GEF" evidence="4">
    <location>
        <begin position="416"/>
        <end position="657"/>
    </location>
</feature>
<dbReference type="EMBL" id="KL142387">
    <property type="protein sequence ID" value="KDR72789.1"/>
    <property type="molecule type" value="Genomic_DNA"/>
</dbReference>
<dbReference type="PANTHER" id="PTHR23113">
    <property type="entry name" value="GUANINE NUCLEOTIDE EXCHANGE FACTOR"/>
    <property type="match status" value="1"/>
</dbReference>
<dbReference type="Gene3D" id="1.20.870.10">
    <property type="entry name" value="Son of sevenless (SoS) protein Chain: S domain 1"/>
    <property type="match status" value="1"/>
</dbReference>
<organism evidence="6 7">
    <name type="scientific">Galerina marginata (strain CBS 339.88)</name>
    <dbReference type="NCBI Taxonomy" id="685588"/>
    <lineage>
        <taxon>Eukaryota</taxon>
        <taxon>Fungi</taxon>
        <taxon>Dikarya</taxon>
        <taxon>Basidiomycota</taxon>
        <taxon>Agaricomycotina</taxon>
        <taxon>Agaricomycetes</taxon>
        <taxon>Agaricomycetidae</taxon>
        <taxon>Agaricales</taxon>
        <taxon>Agaricineae</taxon>
        <taxon>Strophariaceae</taxon>
        <taxon>Galerina</taxon>
    </lineage>
</organism>
<reference evidence="7" key="1">
    <citation type="journal article" date="2014" name="Proc. Natl. Acad. Sci. U.S.A.">
        <title>Extensive sampling of basidiomycete genomes demonstrates inadequacy of the white-rot/brown-rot paradigm for wood decay fungi.</title>
        <authorList>
            <person name="Riley R."/>
            <person name="Salamov A.A."/>
            <person name="Brown D.W."/>
            <person name="Nagy L.G."/>
            <person name="Floudas D."/>
            <person name="Held B.W."/>
            <person name="Levasseur A."/>
            <person name="Lombard V."/>
            <person name="Morin E."/>
            <person name="Otillar R."/>
            <person name="Lindquist E.A."/>
            <person name="Sun H."/>
            <person name="LaButti K.M."/>
            <person name="Schmutz J."/>
            <person name="Jabbour D."/>
            <person name="Luo H."/>
            <person name="Baker S.E."/>
            <person name="Pisabarro A.G."/>
            <person name="Walton J.D."/>
            <person name="Blanchette R.A."/>
            <person name="Henrissat B."/>
            <person name="Martin F."/>
            <person name="Cullen D."/>
            <person name="Hibbett D.S."/>
            <person name="Grigoriev I.V."/>
        </authorList>
    </citation>
    <scope>NUCLEOTIDE SEQUENCE [LARGE SCALE GENOMIC DNA]</scope>
    <source>
        <strain evidence="7">CBS 339.88</strain>
    </source>
</reference>